<comment type="function">
    <text evidence="1">May be required for disulfide bond formation in some proteins.</text>
</comment>
<keyword evidence="3" id="KW-0732">Signal</keyword>
<organism evidence="5 6">
    <name type="scientific">Caulobacter henricii</name>
    <dbReference type="NCBI Taxonomy" id="69395"/>
    <lineage>
        <taxon>Bacteria</taxon>
        <taxon>Pseudomonadati</taxon>
        <taxon>Pseudomonadota</taxon>
        <taxon>Alphaproteobacteria</taxon>
        <taxon>Caulobacterales</taxon>
        <taxon>Caulobacteraceae</taxon>
        <taxon>Caulobacter</taxon>
    </lineage>
</organism>
<gene>
    <name evidence="5" type="ORF">AQ619_01555</name>
</gene>
<dbReference type="Proteomes" id="UP000056905">
    <property type="component" value="Chromosome"/>
</dbReference>
<dbReference type="PANTHER" id="PTHR13887:SF56">
    <property type="entry name" value="THIOREDOXIN-LIKE REDUCTASE RV2466C"/>
    <property type="match status" value="1"/>
</dbReference>
<dbReference type="PROSITE" id="PS51352">
    <property type="entry name" value="THIOREDOXIN_2"/>
    <property type="match status" value="1"/>
</dbReference>
<proteinExistence type="inferred from homology"/>
<dbReference type="InterPro" id="IPR013766">
    <property type="entry name" value="Thioredoxin_domain"/>
</dbReference>
<feature type="domain" description="Thioredoxin" evidence="4">
    <location>
        <begin position="22"/>
        <end position="208"/>
    </location>
</feature>
<dbReference type="InterPro" id="IPR012336">
    <property type="entry name" value="Thioredoxin-like_fold"/>
</dbReference>
<dbReference type="AlphaFoldDB" id="A0A0P0NVW4"/>
<dbReference type="STRING" id="69395.AQ619_01555"/>
<dbReference type="InterPro" id="IPR036249">
    <property type="entry name" value="Thioredoxin-like_sf"/>
</dbReference>
<dbReference type="OrthoDB" id="8478320at2"/>
<evidence type="ECO:0000313" key="5">
    <source>
        <dbReference type="EMBL" id="ALL12150.1"/>
    </source>
</evidence>
<sequence>MRPMTRRLLTAVALTASLGLGLSACSKKDAVSADDMSRGNPDSKITVIEYASASCSHCARWNEEVFPAFKAKYIDTGKVNFVYREMLTPPAQVAAASFLMARCAGKDKYFEVVDSVYRAQEEMFTTGQFREVLLRIGQSAGLDEAKFNACVTDEKALKALNDRVEKNAKLFNVQGTPTFIVNGKVVGDAAGGERSLAELDAAIAAASK</sequence>
<feature type="chain" id="PRO_5006052409" evidence="3">
    <location>
        <begin position="25"/>
        <end position="208"/>
    </location>
</feature>
<dbReference type="PANTHER" id="PTHR13887">
    <property type="entry name" value="GLUTATHIONE S-TRANSFERASE KAPPA"/>
    <property type="match status" value="1"/>
</dbReference>
<comment type="similarity">
    <text evidence="2">Belongs to the thioredoxin family. DsbA subfamily.</text>
</comment>
<dbReference type="SUPFAM" id="SSF52833">
    <property type="entry name" value="Thioredoxin-like"/>
    <property type="match status" value="1"/>
</dbReference>
<keyword evidence="6" id="KW-1185">Reference proteome</keyword>
<dbReference type="EMBL" id="CP013002">
    <property type="protein sequence ID" value="ALL12150.1"/>
    <property type="molecule type" value="Genomic_DNA"/>
</dbReference>
<dbReference type="Pfam" id="PF13462">
    <property type="entry name" value="Thioredoxin_4"/>
    <property type="match status" value="1"/>
</dbReference>
<dbReference type="Gene3D" id="3.40.30.10">
    <property type="entry name" value="Glutaredoxin"/>
    <property type="match status" value="1"/>
</dbReference>
<dbReference type="KEGG" id="chq:AQ619_01555"/>
<reference evidence="5 6" key="1">
    <citation type="submission" date="2015-10" db="EMBL/GenBank/DDBJ databases">
        <title>Conservation of the essential genome among Caulobacter and Brevundimonas species.</title>
        <authorList>
            <person name="Scott D."/>
            <person name="Ely B."/>
        </authorList>
    </citation>
    <scope>NUCLEOTIDE SEQUENCE [LARGE SCALE GENOMIC DNA]</scope>
    <source>
        <strain evidence="5 6">CB4</strain>
    </source>
</reference>
<evidence type="ECO:0000256" key="1">
    <source>
        <dbReference type="ARBA" id="ARBA00003565"/>
    </source>
</evidence>
<name>A0A0P0NVW4_9CAUL</name>
<accession>A0A0P0NVW4</accession>
<protein>
    <submittedName>
        <fullName evidence="5">Disulfide bond formation protein DsbA</fullName>
    </submittedName>
</protein>
<evidence type="ECO:0000256" key="3">
    <source>
        <dbReference type="SAM" id="SignalP"/>
    </source>
</evidence>
<evidence type="ECO:0000256" key="2">
    <source>
        <dbReference type="ARBA" id="ARBA00005791"/>
    </source>
</evidence>
<dbReference type="PROSITE" id="PS51257">
    <property type="entry name" value="PROKAR_LIPOPROTEIN"/>
    <property type="match status" value="1"/>
</dbReference>
<evidence type="ECO:0000313" key="6">
    <source>
        <dbReference type="Proteomes" id="UP000056905"/>
    </source>
</evidence>
<feature type="signal peptide" evidence="3">
    <location>
        <begin position="1"/>
        <end position="24"/>
    </location>
</feature>
<dbReference type="RefSeq" id="WP_062143300.1">
    <property type="nucleotide sequence ID" value="NZ_CP013002.1"/>
</dbReference>
<evidence type="ECO:0000259" key="4">
    <source>
        <dbReference type="PROSITE" id="PS51352"/>
    </source>
</evidence>